<dbReference type="Proteomes" id="UP001595445">
    <property type="component" value="Unassembled WGS sequence"/>
</dbReference>
<evidence type="ECO:0000313" key="1">
    <source>
        <dbReference type="EMBL" id="MFC3087458.1"/>
    </source>
</evidence>
<protein>
    <recommendedName>
        <fullName evidence="3">Alkaline proteinase inhibitor/ Outer membrane lipoprotein Omp19 domain-containing protein</fullName>
    </recommendedName>
</protein>
<sequence>MCLAGPALAKSPTDLMFPSDARCYARSYTAEHLARHPAQRVTAMVLRPDRQAAAPFLGLWLTATLRGAPGGRFEALAACENIEDTLYCTMEGDAGAFSIEPGKGKAVLVTTGSRGIGLENEAGFVTLERDRGDDRSFLLRPVPCP</sequence>
<keyword evidence="2" id="KW-1185">Reference proteome</keyword>
<evidence type="ECO:0000313" key="2">
    <source>
        <dbReference type="Proteomes" id="UP001595445"/>
    </source>
</evidence>
<gene>
    <name evidence="1" type="ORF">ACFOD6_15530</name>
</gene>
<dbReference type="RefSeq" id="WP_197641613.1">
    <property type="nucleotide sequence ID" value="NZ_JAEACP010000001.1"/>
</dbReference>
<comment type="caution">
    <text evidence="1">The sequence shown here is derived from an EMBL/GenBank/DDBJ whole genome shotgun (WGS) entry which is preliminary data.</text>
</comment>
<reference evidence="2" key="1">
    <citation type="journal article" date="2019" name="Int. J. Syst. Evol. Microbiol.">
        <title>The Global Catalogue of Microorganisms (GCM) 10K type strain sequencing project: providing services to taxonomists for standard genome sequencing and annotation.</title>
        <authorList>
            <consortium name="The Broad Institute Genomics Platform"/>
            <consortium name="The Broad Institute Genome Sequencing Center for Infectious Disease"/>
            <person name="Wu L."/>
            <person name="Ma J."/>
        </authorList>
    </citation>
    <scope>NUCLEOTIDE SEQUENCE [LARGE SCALE GENOMIC DNA]</scope>
    <source>
        <strain evidence="2">KCTC 62102</strain>
    </source>
</reference>
<organism evidence="1 2">
    <name type="scientific">Tabrizicola soli</name>
    <dbReference type="NCBI Taxonomy" id="2185115"/>
    <lineage>
        <taxon>Bacteria</taxon>
        <taxon>Pseudomonadati</taxon>
        <taxon>Pseudomonadota</taxon>
        <taxon>Alphaproteobacteria</taxon>
        <taxon>Rhodobacterales</taxon>
        <taxon>Paracoccaceae</taxon>
        <taxon>Tabrizicola</taxon>
    </lineage>
</organism>
<accession>A0ABV7DY08</accession>
<name>A0ABV7DY08_9RHOB</name>
<dbReference type="EMBL" id="JBHRSM010000025">
    <property type="protein sequence ID" value="MFC3087458.1"/>
    <property type="molecule type" value="Genomic_DNA"/>
</dbReference>
<evidence type="ECO:0008006" key="3">
    <source>
        <dbReference type="Google" id="ProtNLM"/>
    </source>
</evidence>
<proteinExistence type="predicted"/>